<accession>A0A9W4TGB3</accession>
<organism evidence="1 2">
    <name type="scientific">Flavobacterium collinsii</name>
    <dbReference type="NCBI Taxonomy" id="1114861"/>
    <lineage>
        <taxon>Bacteria</taxon>
        <taxon>Pseudomonadati</taxon>
        <taxon>Bacteroidota</taxon>
        <taxon>Flavobacteriia</taxon>
        <taxon>Flavobacteriales</taxon>
        <taxon>Flavobacteriaceae</taxon>
        <taxon>Flavobacterium</taxon>
    </lineage>
</organism>
<protein>
    <submittedName>
        <fullName evidence="1">Uncharacterized protein</fullName>
    </submittedName>
</protein>
<evidence type="ECO:0000313" key="2">
    <source>
        <dbReference type="Proteomes" id="UP001152749"/>
    </source>
</evidence>
<name>A0A9W4TGB3_9FLAO</name>
<dbReference type="Proteomes" id="UP001152749">
    <property type="component" value="Chromosome"/>
</dbReference>
<proteinExistence type="predicted"/>
<evidence type="ECO:0000313" key="1">
    <source>
        <dbReference type="EMBL" id="CAI2767605.1"/>
    </source>
</evidence>
<gene>
    <name evidence="1" type="ORF">TRV642_2756</name>
</gene>
<dbReference type="AlphaFoldDB" id="A0A9W4TGB3"/>
<sequence>MTMKRINKFMLALLFVFSIVQLYPNSIDPECSIITFANDMSTASSEFKALIQNRDIFKACNLLNKESPALRADINELKLVSKNLDEISKAGGYLKWKVLKEG</sequence>
<reference evidence="1" key="1">
    <citation type="submission" date="2022-09" db="EMBL/GenBank/DDBJ databases">
        <authorList>
            <person name="Duchaud E."/>
        </authorList>
    </citation>
    <scope>NUCLEOTIDE SEQUENCE</scope>
    <source>
        <strain evidence="1">TRV642</strain>
    </source>
</reference>
<dbReference type="KEGG" id="fcs:TRV642_2756"/>
<dbReference type="EMBL" id="OX336425">
    <property type="protein sequence ID" value="CAI2767605.1"/>
    <property type="molecule type" value="Genomic_DNA"/>
</dbReference>